<proteinExistence type="predicted"/>
<keyword evidence="3" id="KW-1185">Reference proteome</keyword>
<dbReference type="Proteomes" id="UP000186141">
    <property type="component" value="Unassembled WGS sequence"/>
</dbReference>
<reference evidence="2 3" key="1">
    <citation type="submission" date="2017-01" db="EMBL/GenBank/DDBJ databases">
        <authorList>
            <person name="Mah S.A."/>
            <person name="Swanson W.J."/>
            <person name="Moy G.W."/>
            <person name="Vacquier V.D."/>
        </authorList>
    </citation>
    <scope>NUCLEOTIDE SEQUENCE [LARGE SCALE GENOMIC DNA]</scope>
    <source>
        <strain evidence="2 3">DSM 26375</strain>
    </source>
</reference>
<gene>
    <name evidence="2" type="ORF">SAMN05421774_10413</name>
</gene>
<evidence type="ECO:0000313" key="3">
    <source>
        <dbReference type="Proteomes" id="UP000186141"/>
    </source>
</evidence>
<sequence length="123" mass="13010">MATMLLCLVLTPAMAVGQSRPDPEGALYRFASCAGRLSALMEHQWLMDPAASDRTDGLRRQVLELLAAVAQDRPAAQAAMMLRIETKAAHAALLSAATFGANAAASDQARRLERACTSLLGLS</sequence>
<feature type="chain" id="PRO_5013134304" description="DUF5667 domain-containing protein" evidence="1">
    <location>
        <begin position="16"/>
        <end position="123"/>
    </location>
</feature>
<accession>A0A1N7NNC3</accession>
<evidence type="ECO:0008006" key="4">
    <source>
        <dbReference type="Google" id="ProtNLM"/>
    </source>
</evidence>
<evidence type="ECO:0000313" key="2">
    <source>
        <dbReference type="EMBL" id="SIS99923.1"/>
    </source>
</evidence>
<dbReference type="AlphaFoldDB" id="A0A1N7NNC3"/>
<keyword evidence="1" id="KW-0732">Signal</keyword>
<protein>
    <recommendedName>
        <fullName evidence="4">DUF5667 domain-containing protein</fullName>
    </recommendedName>
</protein>
<organism evidence="2 3">
    <name type="scientific">Gemmobacter megaterium</name>
    <dbReference type="NCBI Taxonomy" id="1086013"/>
    <lineage>
        <taxon>Bacteria</taxon>
        <taxon>Pseudomonadati</taxon>
        <taxon>Pseudomonadota</taxon>
        <taxon>Alphaproteobacteria</taxon>
        <taxon>Rhodobacterales</taxon>
        <taxon>Paracoccaceae</taxon>
        <taxon>Gemmobacter</taxon>
    </lineage>
</organism>
<dbReference type="EMBL" id="FTOT01000004">
    <property type="protein sequence ID" value="SIS99923.1"/>
    <property type="molecule type" value="Genomic_DNA"/>
</dbReference>
<name>A0A1N7NNC3_9RHOB</name>
<evidence type="ECO:0000256" key="1">
    <source>
        <dbReference type="SAM" id="SignalP"/>
    </source>
</evidence>
<feature type="signal peptide" evidence="1">
    <location>
        <begin position="1"/>
        <end position="15"/>
    </location>
</feature>